<proteinExistence type="predicted"/>
<feature type="transmembrane region" description="Helical" evidence="2">
    <location>
        <begin position="53"/>
        <end position="82"/>
    </location>
</feature>
<feature type="transmembrane region" description="Helical" evidence="2">
    <location>
        <begin position="21"/>
        <end position="41"/>
    </location>
</feature>
<evidence type="ECO:0000313" key="3">
    <source>
        <dbReference type="Proteomes" id="UP000887578"/>
    </source>
</evidence>
<reference evidence="4" key="1">
    <citation type="submission" date="2022-11" db="UniProtKB">
        <authorList>
            <consortium name="WormBaseParasite"/>
        </authorList>
    </citation>
    <scope>IDENTIFICATION</scope>
</reference>
<dbReference type="Proteomes" id="UP000887578">
    <property type="component" value="Unplaced"/>
</dbReference>
<sequence length="269" mass="31076">MQHKRLSKLTTQRSHPKRYELISLSIGWLIAFFISFIDYSLNCYVFRFLTAYYIPLSFCCLIDMGIMIVGIANAGFCVLALFDFDIFSKIGHPFSLSRLLRTLPTHHPKESHTLSRAVDVHLEGSFIDQSPKNVSSTLVDNLLNRRKPGTDITRRSSTPLLHDIYTDEQLDTLSGIRLNSFAHKTFEPKVNQSFKYKYYTSEEQNEEEKRDLSQLDQSQLDLLNKSEHFEKNPQEHPLEAPKRKHASAGTTKGNQSFLFIITKLIVFRQ</sequence>
<accession>A0A914PQW1</accession>
<protein>
    <submittedName>
        <fullName evidence="4">Uncharacterized protein</fullName>
    </submittedName>
</protein>
<dbReference type="AlphaFoldDB" id="A0A914PQW1"/>
<evidence type="ECO:0000256" key="1">
    <source>
        <dbReference type="SAM" id="MobiDB-lite"/>
    </source>
</evidence>
<evidence type="ECO:0000313" key="4">
    <source>
        <dbReference type="WBParaSite" id="PDA_v2.g17222.t1"/>
    </source>
</evidence>
<keyword evidence="2" id="KW-1133">Transmembrane helix</keyword>
<feature type="region of interest" description="Disordered" evidence="1">
    <location>
        <begin position="230"/>
        <end position="250"/>
    </location>
</feature>
<organism evidence="3 4">
    <name type="scientific">Panagrolaimus davidi</name>
    <dbReference type="NCBI Taxonomy" id="227884"/>
    <lineage>
        <taxon>Eukaryota</taxon>
        <taxon>Metazoa</taxon>
        <taxon>Ecdysozoa</taxon>
        <taxon>Nematoda</taxon>
        <taxon>Chromadorea</taxon>
        <taxon>Rhabditida</taxon>
        <taxon>Tylenchina</taxon>
        <taxon>Panagrolaimomorpha</taxon>
        <taxon>Panagrolaimoidea</taxon>
        <taxon>Panagrolaimidae</taxon>
        <taxon>Panagrolaimus</taxon>
    </lineage>
</organism>
<keyword evidence="2" id="KW-0472">Membrane</keyword>
<dbReference type="WBParaSite" id="PDA_v2.g17222.t1">
    <property type="protein sequence ID" value="PDA_v2.g17222.t1"/>
    <property type="gene ID" value="PDA_v2.g17222"/>
</dbReference>
<name>A0A914PQW1_9BILA</name>
<keyword evidence="2" id="KW-0812">Transmembrane</keyword>
<feature type="compositionally biased region" description="Basic and acidic residues" evidence="1">
    <location>
        <begin position="230"/>
        <end position="241"/>
    </location>
</feature>
<evidence type="ECO:0000256" key="2">
    <source>
        <dbReference type="SAM" id="Phobius"/>
    </source>
</evidence>
<keyword evidence="3" id="KW-1185">Reference proteome</keyword>